<feature type="transmembrane region" description="Helical" evidence="10">
    <location>
        <begin position="877"/>
        <end position="897"/>
    </location>
</feature>
<feature type="coiled-coil region" evidence="8">
    <location>
        <begin position="326"/>
        <end position="367"/>
    </location>
</feature>
<dbReference type="AlphaFoldDB" id="A0A8B9GIH7"/>
<dbReference type="Proteomes" id="UP000694522">
    <property type="component" value="Unplaced"/>
</dbReference>
<evidence type="ECO:0000259" key="12">
    <source>
        <dbReference type="Pfam" id="PF14662"/>
    </source>
</evidence>
<feature type="domain" description="KASH5-like coiled-coil" evidence="12">
    <location>
        <begin position="318"/>
        <end position="372"/>
    </location>
</feature>
<evidence type="ECO:0000256" key="9">
    <source>
        <dbReference type="SAM" id="MobiDB-lite"/>
    </source>
</evidence>
<comment type="subcellular location">
    <subcellularLocation>
        <location evidence="2">Cytoplasm</location>
    </subcellularLocation>
    <subcellularLocation>
        <location evidence="1">Membrane</location>
        <topology evidence="1">Single-pass membrane protein</topology>
    </subcellularLocation>
</comment>
<proteinExistence type="predicted"/>
<evidence type="ECO:0000256" key="7">
    <source>
        <dbReference type="ARBA" id="ARBA00023136"/>
    </source>
</evidence>
<dbReference type="GO" id="GO:0005789">
    <property type="term" value="C:endoplasmic reticulum membrane"/>
    <property type="evidence" value="ECO:0007669"/>
    <property type="project" value="TreeGrafter"/>
</dbReference>
<keyword evidence="3" id="KW-0963">Cytoplasm</keyword>
<dbReference type="PANTHER" id="PTHR15352:SF3">
    <property type="entry name" value="INOSITOL 1,4,5-TRIPHOSPHATE RECEPTOR ASSOCIATED 2"/>
    <property type="match status" value="1"/>
</dbReference>
<dbReference type="PANTHER" id="PTHR15352">
    <property type="entry name" value="LYMPHOID-RESTRICTED MEMBRANE PROTEIN, JAW1"/>
    <property type="match status" value="1"/>
</dbReference>
<dbReference type="Pfam" id="PF14662">
    <property type="entry name" value="KASH_CCD"/>
    <property type="match status" value="1"/>
</dbReference>
<feature type="domain" description="Protein KASH5 EF-hand-like" evidence="11">
    <location>
        <begin position="234"/>
        <end position="288"/>
    </location>
</feature>
<evidence type="ECO:0000313" key="14">
    <source>
        <dbReference type="Proteomes" id="UP000694522"/>
    </source>
</evidence>
<evidence type="ECO:0000256" key="3">
    <source>
        <dbReference type="ARBA" id="ARBA00022490"/>
    </source>
</evidence>
<keyword evidence="6 8" id="KW-0175">Coiled coil</keyword>
<keyword evidence="5 10" id="KW-1133">Transmembrane helix</keyword>
<dbReference type="Ensembl" id="ENSACOT00000025593.1">
    <property type="protein sequence ID" value="ENSACOP00000024749.1"/>
    <property type="gene ID" value="ENSACOG00000016616.1"/>
</dbReference>
<dbReference type="InterPro" id="IPR039508">
    <property type="entry name" value="KASH5_EF-hand-like_dom"/>
</dbReference>
<reference evidence="13" key="1">
    <citation type="submission" date="2025-08" db="UniProtKB">
        <authorList>
            <consortium name="Ensembl"/>
        </authorList>
    </citation>
    <scope>IDENTIFICATION</scope>
</reference>
<evidence type="ECO:0000256" key="2">
    <source>
        <dbReference type="ARBA" id="ARBA00004496"/>
    </source>
</evidence>
<dbReference type="InterPro" id="IPR008677">
    <property type="entry name" value="MRVI1"/>
</dbReference>
<evidence type="ECO:0000256" key="6">
    <source>
        <dbReference type="ARBA" id="ARBA00023054"/>
    </source>
</evidence>
<evidence type="ECO:0000256" key="10">
    <source>
        <dbReference type="SAM" id="Phobius"/>
    </source>
</evidence>
<evidence type="ECO:0000259" key="11">
    <source>
        <dbReference type="Pfam" id="PF14658"/>
    </source>
</evidence>
<protein>
    <submittedName>
        <fullName evidence="13">Inositol 1,4,5-triphosphate receptor associated 2</fullName>
    </submittedName>
</protein>
<evidence type="ECO:0000256" key="1">
    <source>
        <dbReference type="ARBA" id="ARBA00004167"/>
    </source>
</evidence>
<keyword evidence="14" id="KW-1185">Reference proteome</keyword>
<reference evidence="13" key="2">
    <citation type="submission" date="2025-09" db="UniProtKB">
        <authorList>
            <consortium name="Ensembl"/>
        </authorList>
    </citation>
    <scope>IDENTIFICATION</scope>
</reference>
<evidence type="ECO:0000256" key="4">
    <source>
        <dbReference type="ARBA" id="ARBA00022692"/>
    </source>
</evidence>
<keyword evidence="7 10" id="KW-0472">Membrane</keyword>
<evidence type="ECO:0000313" key="13">
    <source>
        <dbReference type="Ensembl" id="ENSACOP00000024749.1"/>
    </source>
</evidence>
<evidence type="ECO:0000256" key="5">
    <source>
        <dbReference type="ARBA" id="ARBA00022989"/>
    </source>
</evidence>
<dbReference type="InterPro" id="IPR028168">
    <property type="entry name" value="KASH5_CC"/>
</dbReference>
<accession>A0A8B9GIH7</accession>
<evidence type="ECO:0000256" key="8">
    <source>
        <dbReference type="SAM" id="Coils"/>
    </source>
</evidence>
<feature type="region of interest" description="Disordered" evidence="9">
    <location>
        <begin position="819"/>
        <end position="844"/>
    </location>
</feature>
<sequence length="935" mass="105464">MSSEPGANKRHHNPVDSICRKIKSIQMMDQVSNPALQIPKFQSRNFDSPQCNVRRNLEELLKKRTFRSHDSTDPQLISPSCDSIFSADLQFPINATYSIIKRKERSSSSWMPVCTMERCSPSYFRSREANTQNKLSASSNIESKDVPNEQKYLTSSPNLYYFTPDKKSESAVNQSPVPKRLPLSERGWKQSLEYKTDTTHDVSLVCEEDLLTTIFYACDVDQTESGTWTSVSVLGKVAVSKIVDYLRHTTSRGLEDSGLEELCNMLDPDQKDISLDLETYHAIMKEWIEDSKKTSVQMNVTSASLEAFGGDVSRGDMETSDLIICVADLQYHNQKLQKENSKLKLTLEAVDETNNKLLADNEDLRQQIKRNQFLPHHGSGLLPGSTPHLITWQFDFKIPQVLKQELGEKRHLWIQKLHLLEKYKESLDKDFIQMAANLRRTKTEQIHLRKELSARYPFLQSSVVFLFSICCCFLPSLLGGEGVDAFHSACEEATSLKCKLEEAISEQQKLKDVNEALTSTCQLLQEKVEDQKTHPVLIPCHEQEHLPLEQVAPSPVQPSLEHCQGWGSHSSSGQPVQYFTTLTGKNFCLRSHFHLPSFSSKPFPLVLSLHALVKSPSPAEFLRLSLGFKCDLFTLDKRVRLEERSRDLAEENLKKEITNALKMLEALVPLCEEDNQAQEIIKKLQKSLHFLSQYAARVASRAEMLGAINQESRVSKAVEVMIQHVENLKRMYAKEHAELEELKQVLLQNERSFSSLGDRVSIAALPRSAGSAGIGLSLVSKGSQVVRGRLGAKQNEKRPSLQRFISTYSWAEYEDLHSETKNEQSESSAEVQEPSRKASVSENGKHASKWNLESVCNLMSLWASHFKASFSNANKTLWVSVSILVLLAALTSFLTGLSLQRPADAAPVGTRDSWTSLQQLLWPYTGLQHNGPPPV</sequence>
<dbReference type="Pfam" id="PF05781">
    <property type="entry name" value="MRVI1"/>
    <property type="match status" value="2"/>
</dbReference>
<dbReference type="Pfam" id="PF14658">
    <property type="entry name" value="EF-hand_9"/>
    <property type="match status" value="1"/>
</dbReference>
<name>A0A8B9GIH7_9PSIT</name>
<keyword evidence="4 10" id="KW-0812">Transmembrane</keyword>
<organism evidence="13 14">
    <name type="scientific">Amazona collaria</name>
    <name type="common">yellow-billed parrot</name>
    <dbReference type="NCBI Taxonomy" id="241587"/>
    <lineage>
        <taxon>Eukaryota</taxon>
        <taxon>Metazoa</taxon>
        <taxon>Chordata</taxon>
        <taxon>Craniata</taxon>
        <taxon>Vertebrata</taxon>
        <taxon>Euteleostomi</taxon>
        <taxon>Archelosauria</taxon>
        <taxon>Archosauria</taxon>
        <taxon>Dinosauria</taxon>
        <taxon>Saurischia</taxon>
        <taxon>Theropoda</taxon>
        <taxon>Coelurosauria</taxon>
        <taxon>Aves</taxon>
        <taxon>Neognathae</taxon>
        <taxon>Neoaves</taxon>
        <taxon>Telluraves</taxon>
        <taxon>Australaves</taxon>
        <taxon>Psittaciformes</taxon>
        <taxon>Psittacidae</taxon>
        <taxon>Amazona</taxon>
    </lineage>
</organism>